<dbReference type="EMBL" id="BARS01004188">
    <property type="protein sequence ID" value="GAF74361.1"/>
    <property type="molecule type" value="Genomic_DNA"/>
</dbReference>
<dbReference type="Gene3D" id="2.40.128.140">
    <property type="entry name" value="Outer membrane protein"/>
    <property type="match status" value="1"/>
</dbReference>
<organism evidence="1">
    <name type="scientific">marine sediment metagenome</name>
    <dbReference type="NCBI Taxonomy" id="412755"/>
    <lineage>
        <taxon>unclassified sequences</taxon>
        <taxon>metagenomes</taxon>
        <taxon>ecological metagenomes</taxon>
    </lineage>
</organism>
<gene>
    <name evidence="1" type="ORF">S01H1_08163</name>
</gene>
<reference evidence="1" key="1">
    <citation type="journal article" date="2014" name="Front. Microbiol.">
        <title>High frequency of phylogenetically diverse reductive dehalogenase-homologous genes in deep subseafloor sedimentary metagenomes.</title>
        <authorList>
            <person name="Kawai M."/>
            <person name="Futagami T."/>
            <person name="Toyoda A."/>
            <person name="Takaki Y."/>
            <person name="Nishi S."/>
            <person name="Hori S."/>
            <person name="Arai W."/>
            <person name="Tsubouchi T."/>
            <person name="Morono Y."/>
            <person name="Uchiyama I."/>
            <person name="Ito T."/>
            <person name="Fujiyama A."/>
            <person name="Inagaki F."/>
            <person name="Takami H."/>
        </authorList>
    </citation>
    <scope>NUCLEOTIDE SEQUENCE</scope>
    <source>
        <strain evidence="1">Expedition CK06-06</strain>
    </source>
</reference>
<dbReference type="InterPro" id="IPR037107">
    <property type="entry name" value="Put_OMP_sf"/>
</dbReference>
<protein>
    <submittedName>
        <fullName evidence="1">Uncharacterized protein</fullName>
    </submittedName>
</protein>
<dbReference type="AlphaFoldDB" id="X0SGX1"/>
<comment type="caution">
    <text evidence="1">The sequence shown here is derived from an EMBL/GenBank/DDBJ whole genome shotgun (WGS) entry which is preliminary data.</text>
</comment>
<name>X0SGX1_9ZZZZ</name>
<dbReference type="InterPro" id="IPR018707">
    <property type="entry name" value="LpxR"/>
</dbReference>
<proteinExistence type="predicted"/>
<feature type="non-terminal residue" evidence="1">
    <location>
        <position position="252"/>
    </location>
</feature>
<sequence>MSKHGLNSYISNTQALNANTVAKPTDKLHSIFGPQNHLSNNIDTSLFTSVPRVCRERKKNVFDNFTLYWENDTFGGTDSNYTNGIQLSWSTPYFANNQKDGHLPGWSYPIINRLPFVKKQTAQRALSLSLGSMMFTPEDTRTSELIEEDRPYAGYLYFGVGFNSILSNRKDTWQFNVGVVGPASLSQETQDFAHDLVGSPRAQGWDNQLQNEPAIEAVCETKWRVLYSQNHNGFGYDLIPHIGGRIGNVTIY</sequence>
<accession>X0SGX1</accession>
<dbReference type="Pfam" id="PF09982">
    <property type="entry name" value="LpxR"/>
    <property type="match status" value="1"/>
</dbReference>
<evidence type="ECO:0000313" key="1">
    <source>
        <dbReference type="EMBL" id="GAF74361.1"/>
    </source>
</evidence>